<dbReference type="Proteomes" id="UP001374579">
    <property type="component" value="Unassembled WGS sequence"/>
</dbReference>
<name>A0AAN9BQJ4_9CAEN</name>
<feature type="domain" description="SH2" evidence="4">
    <location>
        <begin position="308"/>
        <end position="406"/>
    </location>
</feature>
<feature type="compositionally biased region" description="Polar residues" evidence="3">
    <location>
        <begin position="250"/>
        <end position="264"/>
    </location>
</feature>
<dbReference type="SMART" id="SM00233">
    <property type="entry name" value="PH"/>
    <property type="match status" value="1"/>
</dbReference>
<sequence length="413" mass="47033">MADENLYSIAPSPNKTIGCQDLLKDGACIHSGWLRRQSLRNRFKIFSWPQVYVVVSGGCVYCYKNETAIRQACAFSLYGYNAIFRAGEVTQREAPWAFKVVHVNHDFRSYLFSSSSEREMMQWMKLFKQEMLRANGKLTRTQGDGFDSANPMYQDAGSSDTVSIKSQDYTDIECNIYEDSAVFTLPQDYTNKKEDDASDDEMTELVLARPDLQERPPLPPPVPKRPSKHPSGGAATPKASAVVSELEQRNAGQDQFYTTPPTNERLQKPSEEPKVDRDAKPSSLRKRGDPDGSSLKKTDEQPDARDFWSSIFFYGGKDQAGEIIRQLADDGVYLVRVNDDKSMVLHVFAKEQPRKFQVFKQDNMYTLKKVSGEPFKRVEELIYYYYSNPLPNVEVCLTDCYLHHPDFDSVSLS</sequence>
<dbReference type="SUPFAM" id="SSF55550">
    <property type="entry name" value="SH2 domain"/>
    <property type="match status" value="1"/>
</dbReference>
<dbReference type="InterPro" id="IPR036860">
    <property type="entry name" value="SH2_dom_sf"/>
</dbReference>
<evidence type="ECO:0000259" key="4">
    <source>
        <dbReference type="PROSITE" id="PS50001"/>
    </source>
</evidence>
<protein>
    <submittedName>
        <fullName evidence="6">Uncharacterized protein</fullName>
    </submittedName>
</protein>
<dbReference type="PROSITE" id="PS50003">
    <property type="entry name" value="PH_DOMAIN"/>
    <property type="match status" value="1"/>
</dbReference>
<dbReference type="GO" id="GO:0007165">
    <property type="term" value="P:signal transduction"/>
    <property type="evidence" value="ECO:0007669"/>
    <property type="project" value="InterPro"/>
</dbReference>
<dbReference type="SUPFAM" id="SSF50729">
    <property type="entry name" value="PH domain-like"/>
    <property type="match status" value="1"/>
</dbReference>
<evidence type="ECO:0000256" key="2">
    <source>
        <dbReference type="PROSITE-ProRule" id="PRU00191"/>
    </source>
</evidence>
<dbReference type="GO" id="GO:0017124">
    <property type="term" value="F:SH3 domain binding"/>
    <property type="evidence" value="ECO:0007669"/>
    <property type="project" value="TreeGrafter"/>
</dbReference>
<gene>
    <name evidence="6" type="ORF">V1264_013391</name>
</gene>
<dbReference type="EMBL" id="JBAMIC010000003">
    <property type="protein sequence ID" value="KAK7109335.1"/>
    <property type="molecule type" value="Genomic_DNA"/>
</dbReference>
<feature type="region of interest" description="Disordered" evidence="3">
    <location>
        <begin position="208"/>
        <end position="301"/>
    </location>
</feature>
<dbReference type="InterPro" id="IPR000980">
    <property type="entry name" value="SH2"/>
</dbReference>
<feature type="compositionally biased region" description="Basic and acidic residues" evidence="3">
    <location>
        <begin position="265"/>
        <end position="301"/>
    </location>
</feature>
<proteinExistence type="predicted"/>
<dbReference type="AlphaFoldDB" id="A0AAN9BQJ4"/>
<evidence type="ECO:0000256" key="1">
    <source>
        <dbReference type="ARBA" id="ARBA00022999"/>
    </source>
</evidence>
<evidence type="ECO:0000313" key="6">
    <source>
        <dbReference type="EMBL" id="KAK7109335.1"/>
    </source>
</evidence>
<evidence type="ECO:0000256" key="3">
    <source>
        <dbReference type="SAM" id="MobiDB-lite"/>
    </source>
</evidence>
<keyword evidence="1 2" id="KW-0727">SH2 domain</keyword>
<evidence type="ECO:0000259" key="5">
    <source>
        <dbReference type="PROSITE" id="PS50003"/>
    </source>
</evidence>
<feature type="domain" description="PH" evidence="5">
    <location>
        <begin position="27"/>
        <end position="132"/>
    </location>
</feature>
<evidence type="ECO:0000313" key="7">
    <source>
        <dbReference type="Proteomes" id="UP001374579"/>
    </source>
</evidence>
<dbReference type="PANTHER" id="PTHR15126">
    <property type="entry name" value="SH3-BINDING"/>
    <property type="match status" value="1"/>
</dbReference>
<dbReference type="Pfam" id="PF00169">
    <property type="entry name" value="PH"/>
    <property type="match status" value="1"/>
</dbReference>
<dbReference type="PANTHER" id="PTHR15126:SF4">
    <property type="entry name" value="SH3 DOMAIN-BINDING PROTEIN 2"/>
    <property type="match status" value="1"/>
</dbReference>
<dbReference type="InterPro" id="IPR035848">
    <property type="entry name" value="SH3BP2"/>
</dbReference>
<keyword evidence="7" id="KW-1185">Reference proteome</keyword>
<comment type="caution">
    <text evidence="6">The sequence shown here is derived from an EMBL/GenBank/DDBJ whole genome shotgun (WGS) entry which is preliminary data.</text>
</comment>
<dbReference type="PROSITE" id="PS50001">
    <property type="entry name" value="SH2"/>
    <property type="match status" value="1"/>
</dbReference>
<reference evidence="6 7" key="1">
    <citation type="submission" date="2024-02" db="EMBL/GenBank/DDBJ databases">
        <title>Chromosome-scale genome assembly of the rough periwinkle Littorina saxatilis.</title>
        <authorList>
            <person name="De Jode A."/>
            <person name="Faria R."/>
            <person name="Formenti G."/>
            <person name="Sims Y."/>
            <person name="Smith T.P."/>
            <person name="Tracey A."/>
            <person name="Wood J.M.D."/>
            <person name="Zagrodzka Z.B."/>
            <person name="Johannesson K."/>
            <person name="Butlin R.K."/>
            <person name="Leder E.H."/>
        </authorList>
    </citation>
    <scope>NUCLEOTIDE SEQUENCE [LARGE SCALE GENOMIC DNA]</scope>
    <source>
        <strain evidence="6">Snail1</strain>
        <tissue evidence="6">Muscle</tissue>
    </source>
</reference>
<dbReference type="SMART" id="SM00252">
    <property type="entry name" value="SH2"/>
    <property type="match status" value="1"/>
</dbReference>
<dbReference type="Gene3D" id="2.30.29.30">
    <property type="entry name" value="Pleckstrin-homology domain (PH domain)/Phosphotyrosine-binding domain (PTB)"/>
    <property type="match status" value="1"/>
</dbReference>
<dbReference type="InterPro" id="IPR011993">
    <property type="entry name" value="PH-like_dom_sf"/>
</dbReference>
<dbReference type="Gene3D" id="3.30.505.10">
    <property type="entry name" value="SH2 domain"/>
    <property type="match status" value="1"/>
</dbReference>
<accession>A0AAN9BQJ4</accession>
<dbReference type="InterPro" id="IPR001849">
    <property type="entry name" value="PH_domain"/>
</dbReference>
<organism evidence="6 7">
    <name type="scientific">Littorina saxatilis</name>
    <dbReference type="NCBI Taxonomy" id="31220"/>
    <lineage>
        <taxon>Eukaryota</taxon>
        <taxon>Metazoa</taxon>
        <taxon>Spiralia</taxon>
        <taxon>Lophotrochozoa</taxon>
        <taxon>Mollusca</taxon>
        <taxon>Gastropoda</taxon>
        <taxon>Caenogastropoda</taxon>
        <taxon>Littorinimorpha</taxon>
        <taxon>Littorinoidea</taxon>
        <taxon>Littorinidae</taxon>
        <taxon>Littorina</taxon>
    </lineage>
</organism>
<dbReference type="Pfam" id="PF00017">
    <property type="entry name" value="SH2"/>
    <property type="match status" value="1"/>
</dbReference>